<protein>
    <recommendedName>
        <fullName evidence="2">Mis18 domain-containing protein</fullName>
    </recommendedName>
</protein>
<dbReference type="PROSITE" id="PS51793">
    <property type="entry name" value="MIS18"/>
    <property type="match status" value="1"/>
</dbReference>
<dbReference type="AlphaFoldDB" id="A0A433QQS0"/>
<organism evidence="3 4">
    <name type="scientific">Jimgerdemannia flammicorona</name>
    <dbReference type="NCBI Taxonomy" id="994334"/>
    <lineage>
        <taxon>Eukaryota</taxon>
        <taxon>Fungi</taxon>
        <taxon>Fungi incertae sedis</taxon>
        <taxon>Mucoromycota</taxon>
        <taxon>Mucoromycotina</taxon>
        <taxon>Endogonomycetes</taxon>
        <taxon>Endogonales</taxon>
        <taxon>Endogonaceae</taxon>
        <taxon>Jimgerdemannia</taxon>
    </lineage>
</organism>
<name>A0A433QQS0_9FUNG</name>
<feature type="compositionally biased region" description="Pro residues" evidence="1">
    <location>
        <begin position="25"/>
        <end position="35"/>
    </location>
</feature>
<sequence>MACWTTLLIRPLSRVVHSHSTLQMDPPPPATPPTEPAENTQPSTEPQEIDAPLVFQCASCSTIVADSFAWFESQQLLKTITLYGELFKYQPVTLVLQF</sequence>
<keyword evidence="4" id="KW-1185">Reference proteome</keyword>
<gene>
    <name evidence="3" type="ORF">BC938DRAFT_476275</name>
</gene>
<accession>A0A433QQS0</accession>
<evidence type="ECO:0000256" key="1">
    <source>
        <dbReference type="SAM" id="MobiDB-lite"/>
    </source>
</evidence>
<feature type="region of interest" description="Disordered" evidence="1">
    <location>
        <begin position="18"/>
        <end position="48"/>
    </location>
</feature>
<proteinExistence type="predicted"/>
<dbReference type="Proteomes" id="UP000274822">
    <property type="component" value="Unassembled WGS sequence"/>
</dbReference>
<feature type="domain" description="Mis18" evidence="2">
    <location>
        <begin position="52"/>
        <end position="98"/>
    </location>
</feature>
<evidence type="ECO:0000313" key="3">
    <source>
        <dbReference type="EMBL" id="RUS32109.1"/>
    </source>
</evidence>
<dbReference type="InterPro" id="IPR034752">
    <property type="entry name" value="Mis18"/>
</dbReference>
<dbReference type="EMBL" id="RBNJ01002312">
    <property type="protein sequence ID" value="RUS32109.1"/>
    <property type="molecule type" value="Genomic_DNA"/>
</dbReference>
<comment type="caution">
    <text evidence="3">The sequence shown here is derived from an EMBL/GenBank/DDBJ whole genome shotgun (WGS) entry which is preliminary data.</text>
</comment>
<reference evidence="3 4" key="1">
    <citation type="journal article" date="2018" name="New Phytol.">
        <title>Phylogenomics of Endogonaceae and evolution of mycorrhizas within Mucoromycota.</title>
        <authorList>
            <person name="Chang Y."/>
            <person name="Desiro A."/>
            <person name="Na H."/>
            <person name="Sandor L."/>
            <person name="Lipzen A."/>
            <person name="Clum A."/>
            <person name="Barry K."/>
            <person name="Grigoriev I.V."/>
            <person name="Martin F.M."/>
            <person name="Stajich J.E."/>
            <person name="Smith M.E."/>
            <person name="Bonito G."/>
            <person name="Spatafora J.W."/>
        </authorList>
    </citation>
    <scope>NUCLEOTIDE SEQUENCE [LARGE SCALE GENOMIC DNA]</scope>
    <source>
        <strain evidence="3 4">AD002</strain>
    </source>
</reference>
<evidence type="ECO:0000259" key="2">
    <source>
        <dbReference type="PROSITE" id="PS51793"/>
    </source>
</evidence>
<evidence type="ECO:0000313" key="4">
    <source>
        <dbReference type="Proteomes" id="UP000274822"/>
    </source>
</evidence>